<name>A0A1I4VI75_9FLAO</name>
<dbReference type="Pfam" id="PF04226">
    <property type="entry name" value="Transgly_assoc"/>
    <property type="match status" value="1"/>
</dbReference>
<comment type="subcellular location">
    <subcellularLocation>
        <location evidence="1">Cell membrane</location>
        <topology evidence="1">Multi-pass membrane protein</topology>
    </subcellularLocation>
</comment>
<proteinExistence type="inferred from homology"/>
<evidence type="ECO:0000256" key="7">
    <source>
        <dbReference type="SAM" id="Phobius"/>
    </source>
</evidence>
<evidence type="ECO:0000256" key="2">
    <source>
        <dbReference type="ARBA" id="ARBA00011006"/>
    </source>
</evidence>
<keyword evidence="3" id="KW-1003">Cell membrane</keyword>
<accession>A0A1I4VI75</accession>
<keyword evidence="4 7" id="KW-0812">Transmembrane</keyword>
<dbReference type="AlphaFoldDB" id="A0A1I4VI75"/>
<keyword evidence="5 7" id="KW-1133">Transmembrane helix</keyword>
<feature type="transmembrane region" description="Helical" evidence="7">
    <location>
        <begin position="80"/>
        <end position="98"/>
    </location>
</feature>
<feature type="transmembrane region" description="Helical" evidence="7">
    <location>
        <begin position="43"/>
        <end position="60"/>
    </location>
</feature>
<dbReference type="PANTHER" id="PTHR33884">
    <property type="entry name" value="UPF0410 PROTEIN YMGE"/>
    <property type="match status" value="1"/>
</dbReference>
<dbReference type="OrthoDB" id="9811343at2"/>
<evidence type="ECO:0000256" key="4">
    <source>
        <dbReference type="ARBA" id="ARBA00022692"/>
    </source>
</evidence>
<evidence type="ECO:0000313" key="8">
    <source>
        <dbReference type="EMBL" id="SFN00881.1"/>
    </source>
</evidence>
<dbReference type="EMBL" id="FOUZ01000005">
    <property type="protein sequence ID" value="SFN00881.1"/>
    <property type="molecule type" value="Genomic_DNA"/>
</dbReference>
<reference evidence="9" key="1">
    <citation type="submission" date="2016-10" db="EMBL/GenBank/DDBJ databases">
        <authorList>
            <person name="Varghese N."/>
            <person name="Submissions S."/>
        </authorList>
    </citation>
    <scope>NUCLEOTIDE SEQUENCE [LARGE SCALE GENOMIC DNA]</scope>
    <source>
        <strain evidence="9">XJ109</strain>
    </source>
</reference>
<feature type="transmembrane region" description="Helical" evidence="7">
    <location>
        <begin position="6"/>
        <end position="31"/>
    </location>
</feature>
<dbReference type="GO" id="GO:0005886">
    <property type="term" value="C:plasma membrane"/>
    <property type="evidence" value="ECO:0007669"/>
    <property type="project" value="UniProtKB-SubCell"/>
</dbReference>
<keyword evidence="9" id="KW-1185">Reference proteome</keyword>
<organism evidence="8 9">
    <name type="scientific">Algoriella xinjiangensis</name>
    <dbReference type="NCBI Taxonomy" id="684065"/>
    <lineage>
        <taxon>Bacteria</taxon>
        <taxon>Pseudomonadati</taxon>
        <taxon>Bacteroidota</taxon>
        <taxon>Flavobacteriia</taxon>
        <taxon>Flavobacteriales</taxon>
        <taxon>Weeksellaceae</taxon>
        <taxon>Algoriella</taxon>
    </lineage>
</organism>
<gene>
    <name evidence="8" type="ORF">SAMN05421738_105155</name>
</gene>
<evidence type="ECO:0000256" key="3">
    <source>
        <dbReference type="ARBA" id="ARBA00022475"/>
    </source>
</evidence>
<evidence type="ECO:0000313" key="9">
    <source>
        <dbReference type="Proteomes" id="UP000199149"/>
    </source>
</evidence>
<sequence length="104" mass="11271">MMTTGFILLGITGVWSFLVYLVFGLICAGIAKAIMPGQDPGGFWVTALIGIVGAYLGAYMRTILGIGHDGEVSFFSPLDWIFSILGSLILLFIWKKLIAPMLNK</sequence>
<evidence type="ECO:0000256" key="5">
    <source>
        <dbReference type="ARBA" id="ARBA00022989"/>
    </source>
</evidence>
<keyword evidence="6 7" id="KW-0472">Membrane</keyword>
<protein>
    <submittedName>
        <fullName evidence="8">Uncharacterized membrane protein YeaQ/YmgE, transglycosylase-associated protein family</fullName>
    </submittedName>
</protein>
<dbReference type="RefSeq" id="WP_092907583.1">
    <property type="nucleotide sequence ID" value="NZ_FOUZ01000005.1"/>
</dbReference>
<dbReference type="STRING" id="684065.SAMN05421738_105155"/>
<dbReference type="InterPro" id="IPR007341">
    <property type="entry name" value="Transgly_assoc"/>
</dbReference>
<dbReference type="PANTHER" id="PTHR33884:SF3">
    <property type="entry name" value="UPF0410 PROTEIN YMGE"/>
    <property type="match status" value="1"/>
</dbReference>
<evidence type="ECO:0000256" key="6">
    <source>
        <dbReference type="ARBA" id="ARBA00023136"/>
    </source>
</evidence>
<evidence type="ECO:0000256" key="1">
    <source>
        <dbReference type="ARBA" id="ARBA00004651"/>
    </source>
</evidence>
<dbReference type="Proteomes" id="UP000199149">
    <property type="component" value="Unassembled WGS sequence"/>
</dbReference>
<comment type="similarity">
    <text evidence="2">Belongs to the UPF0410 family.</text>
</comment>